<dbReference type="PANTHER" id="PTHR39339:SF1">
    <property type="entry name" value="CHAD DOMAIN-CONTAINING PROTEIN"/>
    <property type="match status" value="1"/>
</dbReference>
<accession>A0AA96V4R2</accession>
<dbReference type="RefSeq" id="WP_338101880.1">
    <property type="nucleotide sequence ID" value="NZ_CP131060.1"/>
</dbReference>
<dbReference type="Pfam" id="PF01928">
    <property type="entry name" value="CYTH"/>
    <property type="match status" value="1"/>
</dbReference>
<dbReference type="InterPro" id="IPR038186">
    <property type="entry name" value="CHAD_dom_sf"/>
</dbReference>
<keyword evidence="1" id="KW-0175">Coiled coil</keyword>
<evidence type="ECO:0008006" key="6">
    <source>
        <dbReference type="Google" id="ProtNLM"/>
    </source>
</evidence>
<sequence>MEIEYKFGVLKPETHDFLKTISKTGSFTIETGNPAVFSDTFYDTPDFLLLSVGYYLRAREEKGADEIEWTLKSRGDRKDGVHKRMEAKQTLPKNSAVKDISNPDFLKKLTFAIGDFDLIPVLTIGQERMFRNVKTGVNEQEQVLAEMAVDCVYLKIFDQTHTFFELEIELKNGTEGDLKDFVNTIKSEPLIQNNIRTNYLSKFERGLILYFNRDKIDGRVNPALAEQKYSIDSGSESVFDTVCPNFLQPSEKAALIQICEKDYSTDFSDYFGKNGLFGNDSDVISDVFQFKASMILALDSGLSVNFAAQKYKTSPEDIVNIYQAFLSARLSLFPFVFESAENPAFYLQKPISDSKTWTAEELAVCYGADISDIRIVKARSENMSYWADFFAGDRSTKSEAQNRILNHLAVLSGIGQGISIERDGNVIRDIILTHPLKETTLNELKMMSLAFILENIKSPSELKIKNAIQNAGFFVPPALQRKALVDASFLQIVNRLEKEKASIREIVSVERSRIEETDDSFELNLETENEIFEMRSGFTEMEGGTEPAYSVENETADVKKDISEFEKMVEIYYTADKKTKPKKGWSSLFNFVFGIPVRFIQVRSGAYEKDGEKLTFDQKISANEKKKAAEKISCDDIMANASEKIFLTQLREVIKCEPGVIEGKEIEAVHDMRVALRKMRSSVTIFYEFLDPAWISKTEDNLKKTLSPLGKSRDLDVLLEKTDAYLKNKNIQPARLNIFYELVAADKEKAHEAVADYLNSDDYSTFKNKIQKTLTKGQYIGIPAINKKGDVAPSRVADVLPQVLYEKAAGITAYHEWLDGPFISIDKLHRLRIAAKNFRYTLDFFKDCLGDTAVKLTKEFKELQDILGDFHDAVVAVDAIENYIRRLEEMKRNLNSGENEKEVAEFESVLAELLKYKTYREEEIESLLLKFRGVWKKMDRKFFHERISKIIEESGF</sequence>
<dbReference type="PANTHER" id="PTHR39339">
    <property type="entry name" value="SLR1444 PROTEIN"/>
    <property type="match status" value="1"/>
</dbReference>
<dbReference type="AlphaFoldDB" id="A0AA96V4R2"/>
<dbReference type="Gene3D" id="2.40.320.10">
    <property type="entry name" value="Hypothetical Protein Pfu-838710-001"/>
    <property type="match status" value="1"/>
</dbReference>
<proteinExistence type="predicted"/>
<protein>
    <recommendedName>
        <fullName evidence="6">CHAD domain-containing protein</fullName>
    </recommendedName>
</protein>
<dbReference type="PROSITE" id="PS51708">
    <property type="entry name" value="CHAD"/>
    <property type="match status" value="1"/>
</dbReference>
<evidence type="ECO:0000259" key="2">
    <source>
        <dbReference type="PROSITE" id="PS51707"/>
    </source>
</evidence>
<dbReference type="EMBL" id="CP131060">
    <property type="protein sequence ID" value="WNY25515.1"/>
    <property type="molecule type" value="Genomic_DNA"/>
</dbReference>
<feature type="domain" description="CYTH" evidence="2">
    <location>
        <begin position="1"/>
        <end position="213"/>
    </location>
</feature>
<dbReference type="SMART" id="SM00880">
    <property type="entry name" value="CHAD"/>
    <property type="match status" value="1"/>
</dbReference>
<dbReference type="Pfam" id="PF05235">
    <property type="entry name" value="CHAD"/>
    <property type="match status" value="1"/>
</dbReference>
<gene>
    <name evidence="4" type="ORF">MsAc7_10670</name>
</gene>
<evidence type="ECO:0000259" key="3">
    <source>
        <dbReference type="PROSITE" id="PS51708"/>
    </source>
</evidence>
<reference evidence="4 5" key="1">
    <citation type="submission" date="2023-07" db="EMBL/GenBank/DDBJ databases">
        <title>Closed genoem sequence of Methanosarcinaceae archaeon Ac7.</title>
        <authorList>
            <person name="Poehlein A."/>
            <person name="Protasov E."/>
            <person name="Platt K."/>
            <person name="Reeh H."/>
            <person name="Daniel R."/>
            <person name="Brune A."/>
        </authorList>
    </citation>
    <scope>NUCLEOTIDE SEQUENCE [LARGE SCALE GENOMIC DNA]</scope>
    <source>
        <strain evidence="4 5">Ac7</strain>
    </source>
</reference>
<dbReference type="Proteomes" id="UP001303587">
    <property type="component" value="Chromosome"/>
</dbReference>
<dbReference type="InterPro" id="IPR007899">
    <property type="entry name" value="CHAD_dom"/>
</dbReference>
<dbReference type="SMART" id="SM01118">
    <property type="entry name" value="CYTH"/>
    <property type="match status" value="1"/>
</dbReference>
<dbReference type="InterPro" id="IPR033469">
    <property type="entry name" value="CYTH-like_dom_sf"/>
</dbReference>
<dbReference type="PROSITE" id="PS51707">
    <property type="entry name" value="CYTH"/>
    <property type="match status" value="1"/>
</dbReference>
<evidence type="ECO:0000313" key="5">
    <source>
        <dbReference type="Proteomes" id="UP001303587"/>
    </source>
</evidence>
<dbReference type="SUPFAM" id="SSF55154">
    <property type="entry name" value="CYTH-like phosphatases"/>
    <property type="match status" value="1"/>
</dbReference>
<organism evidence="4 5">
    <name type="scientific">Methanolapillus millepedarum</name>
    <dbReference type="NCBI Taxonomy" id="3028296"/>
    <lineage>
        <taxon>Archaea</taxon>
        <taxon>Methanobacteriati</taxon>
        <taxon>Methanobacteriota</taxon>
        <taxon>Stenosarchaea group</taxon>
        <taxon>Methanomicrobia</taxon>
        <taxon>Methanosarcinales</taxon>
        <taxon>Methanosarcinaceae</taxon>
        <taxon>Methanolapillus</taxon>
    </lineage>
</organism>
<feature type="domain" description="CHAD" evidence="3">
    <location>
        <begin position="635"/>
        <end position="940"/>
    </location>
</feature>
<dbReference type="Gene3D" id="1.40.20.10">
    <property type="entry name" value="CHAD domain"/>
    <property type="match status" value="1"/>
</dbReference>
<evidence type="ECO:0000313" key="4">
    <source>
        <dbReference type="EMBL" id="WNY25515.1"/>
    </source>
</evidence>
<keyword evidence="5" id="KW-1185">Reference proteome</keyword>
<dbReference type="InterPro" id="IPR023577">
    <property type="entry name" value="CYTH_domain"/>
</dbReference>
<dbReference type="GeneID" id="89230174"/>
<name>A0AA96V4R2_9EURY</name>
<feature type="coiled-coil region" evidence="1">
    <location>
        <begin position="873"/>
        <end position="907"/>
    </location>
</feature>
<evidence type="ECO:0000256" key="1">
    <source>
        <dbReference type="SAM" id="Coils"/>
    </source>
</evidence>